<protein>
    <submittedName>
        <fullName evidence="3">Uncharacterized protein</fullName>
    </submittedName>
</protein>
<keyword evidence="2" id="KW-0472">Membrane</keyword>
<dbReference type="AlphaFoldDB" id="A0A8H6VNK3"/>
<dbReference type="Proteomes" id="UP000660729">
    <property type="component" value="Unassembled WGS sequence"/>
</dbReference>
<accession>A0A8H6VNK3</accession>
<evidence type="ECO:0000256" key="1">
    <source>
        <dbReference type="SAM" id="MobiDB-lite"/>
    </source>
</evidence>
<feature type="transmembrane region" description="Helical" evidence="2">
    <location>
        <begin position="145"/>
        <end position="163"/>
    </location>
</feature>
<evidence type="ECO:0000313" key="4">
    <source>
        <dbReference type="Proteomes" id="UP000660729"/>
    </source>
</evidence>
<proteinExistence type="predicted"/>
<evidence type="ECO:0000313" key="3">
    <source>
        <dbReference type="EMBL" id="KAF7194744.1"/>
    </source>
</evidence>
<sequence length="164" mass="18478">MASPTEQQWDFQMDSLENNLVQHKQIHRLIAAENLRFKVEIAELRQQLLDQDQLISGFADQERSADARITVLEHQVRGLSKLNQRDESTAQATSEEVGTSTSDTDASNSPEAIINLTALYETILAFIIQALISYFFFGISKFQQSFAIAAFALLLSKFSMFAIE</sequence>
<feature type="transmembrane region" description="Helical" evidence="2">
    <location>
        <begin position="118"/>
        <end position="139"/>
    </location>
</feature>
<keyword evidence="4" id="KW-1185">Reference proteome</keyword>
<comment type="caution">
    <text evidence="3">The sequence shown here is derived from an EMBL/GenBank/DDBJ whole genome shotgun (WGS) entry which is preliminary data.</text>
</comment>
<evidence type="ECO:0000256" key="2">
    <source>
        <dbReference type="SAM" id="Phobius"/>
    </source>
</evidence>
<reference evidence="3" key="1">
    <citation type="submission" date="2020-04" db="EMBL/GenBank/DDBJ databases">
        <title>Draft genome resource of the tomato pathogen Pseudocercospora fuligena.</title>
        <authorList>
            <person name="Zaccaron A."/>
        </authorList>
    </citation>
    <scope>NUCLEOTIDE SEQUENCE</scope>
    <source>
        <strain evidence="3">PF001</strain>
    </source>
</reference>
<feature type="region of interest" description="Disordered" evidence="1">
    <location>
        <begin position="83"/>
        <end position="106"/>
    </location>
</feature>
<keyword evidence="2" id="KW-0812">Transmembrane</keyword>
<dbReference type="EMBL" id="JABCIY010000056">
    <property type="protein sequence ID" value="KAF7194744.1"/>
    <property type="molecule type" value="Genomic_DNA"/>
</dbReference>
<organism evidence="3 4">
    <name type="scientific">Pseudocercospora fuligena</name>
    <dbReference type="NCBI Taxonomy" id="685502"/>
    <lineage>
        <taxon>Eukaryota</taxon>
        <taxon>Fungi</taxon>
        <taxon>Dikarya</taxon>
        <taxon>Ascomycota</taxon>
        <taxon>Pezizomycotina</taxon>
        <taxon>Dothideomycetes</taxon>
        <taxon>Dothideomycetidae</taxon>
        <taxon>Mycosphaerellales</taxon>
        <taxon>Mycosphaerellaceae</taxon>
        <taxon>Pseudocercospora</taxon>
    </lineage>
</organism>
<feature type="compositionally biased region" description="Polar residues" evidence="1">
    <location>
        <begin position="89"/>
        <end position="106"/>
    </location>
</feature>
<keyword evidence="2" id="KW-1133">Transmembrane helix</keyword>
<name>A0A8H6VNK3_9PEZI</name>
<gene>
    <name evidence="3" type="ORF">HII31_04006</name>
</gene>